<keyword evidence="3" id="KW-0547">Nucleotide-binding</keyword>
<feature type="coiled-coil region" evidence="5">
    <location>
        <begin position="224"/>
        <end position="256"/>
    </location>
</feature>
<keyword evidence="2" id="KW-0677">Repeat</keyword>
<dbReference type="EMBL" id="JBHRTK010000035">
    <property type="protein sequence ID" value="MFC3209393.1"/>
    <property type="molecule type" value="Genomic_DNA"/>
</dbReference>
<organism evidence="7 8">
    <name type="scientific">Aquamicrobium soli</name>
    <dbReference type="NCBI Taxonomy" id="1811518"/>
    <lineage>
        <taxon>Bacteria</taxon>
        <taxon>Pseudomonadati</taxon>
        <taxon>Pseudomonadota</taxon>
        <taxon>Alphaproteobacteria</taxon>
        <taxon>Hyphomicrobiales</taxon>
        <taxon>Phyllobacteriaceae</taxon>
        <taxon>Aquamicrobium</taxon>
    </lineage>
</organism>
<dbReference type="SMART" id="SM00382">
    <property type="entry name" value="AAA"/>
    <property type="match status" value="2"/>
</dbReference>
<keyword evidence="4 7" id="KW-0067">ATP-binding</keyword>
<dbReference type="Gene3D" id="3.40.50.300">
    <property type="entry name" value="P-loop containing nucleotide triphosphate hydrolases"/>
    <property type="match status" value="2"/>
</dbReference>
<accession>A0ABV7KJV1</accession>
<feature type="domain" description="ABC transporter" evidence="6">
    <location>
        <begin position="5"/>
        <end position="233"/>
    </location>
</feature>
<gene>
    <name evidence="7" type="ORF">ACFOHJ_24515</name>
</gene>
<comment type="similarity">
    <text evidence="1">Belongs to the ABC transporter superfamily.</text>
</comment>
<keyword evidence="5" id="KW-0175">Coiled coil</keyword>
<evidence type="ECO:0000256" key="5">
    <source>
        <dbReference type="SAM" id="Coils"/>
    </source>
</evidence>
<dbReference type="InterPro" id="IPR003439">
    <property type="entry name" value="ABC_transporter-like_ATP-bd"/>
</dbReference>
<evidence type="ECO:0000259" key="6">
    <source>
        <dbReference type="PROSITE" id="PS50893"/>
    </source>
</evidence>
<dbReference type="GO" id="GO:0005524">
    <property type="term" value="F:ATP binding"/>
    <property type="evidence" value="ECO:0007669"/>
    <property type="project" value="UniProtKB-KW"/>
</dbReference>
<dbReference type="InterPro" id="IPR027417">
    <property type="entry name" value="P-loop_NTPase"/>
</dbReference>
<dbReference type="Pfam" id="PF00005">
    <property type="entry name" value="ABC_tran"/>
    <property type="match status" value="2"/>
</dbReference>
<dbReference type="PANTHER" id="PTHR19211:SF6">
    <property type="entry name" value="BLL7188 PROTEIN"/>
    <property type="match status" value="1"/>
</dbReference>
<name>A0ABV7KJV1_9HYPH</name>
<sequence>MTAFLTLDSVSAQPPEHQLLFSDLSLSIGRERVGLVGRNGSGKSTLLRMVAGLAGPASGDIRRTGSIGMLVQDWPEDLMLAGALGAADALAVVRRVLAGKGSAEDFDHADWTLEARIEEAFAEVGLPPMPLDRRMGTLSGGERTRVGIARLLVDRPDFLLLDEPTNNLDAAGRAAIHALVRGWKGGVLVASHDRELLEAMDRIVELTPVGVHIVGGGWSAFVALREAERTQAALELERSQASLRAARQAFQRQQEAKARRDKAGRAVAAKGAEPKILLGARAERAENSGGRARRVGERLVGEATANAEAARSRVEVLAPLTISLPPSGLPTGVQLLALDRVTVEVGQRRFGPWSLDLCGPERVAVMGANGTGKTTLLKLAAGALAPSGGRVRRAEGRIALLDQHVGILDPETSILDNFRRLNAEFGEEEAYAACARFAFRNRDARQAVGTLSGGERLRAGLACTLAGERPPWLLILDEPTNHLDIESVELLEKALSAFDGALMIVSHDPAFLSAVGIEREFRVG</sequence>
<dbReference type="PROSITE" id="PS00211">
    <property type="entry name" value="ABC_TRANSPORTER_1"/>
    <property type="match status" value="1"/>
</dbReference>
<dbReference type="InterPro" id="IPR017871">
    <property type="entry name" value="ABC_transporter-like_CS"/>
</dbReference>
<evidence type="ECO:0000256" key="1">
    <source>
        <dbReference type="ARBA" id="ARBA00005417"/>
    </source>
</evidence>
<dbReference type="CDD" id="cd03221">
    <property type="entry name" value="ABCF_EF-3"/>
    <property type="match status" value="1"/>
</dbReference>
<reference evidence="8" key="1">
    <citation type="journal article" date="2019" name="Int. J. Syst. Evol. Microbiol.">
        <title>The Global Catalogue of Microorganisms (GCM) 10K type strain sequencing project: providing services to taxonomists for standard genome sequencing and annotation.</title>
        <authorList>
            <consortium name="The Broad Institute Genomics Platform"/>
            <consortium name="The Broad Institute Genome Sequencing Center for Infectious Disease"/>
            <person name="Wu L."/>
            <person name="Ma J."/>
        </authorList>
    </citation>
    <scope>NUCLEOTIDE SEQUENCE [LARGE SCALE GENOMIC DNA]</scope>
    <source>
        <strain evidence="8">KCTC 52165</strain>
    </source>
</reference>
<dbReference type="PROSITE" id="PS50893">
    <property type="entry name" value="ABC_TRANSPORTER_2"/>
    <property type="match status" value="1"/>
</dbReference>
<dbReference type="RefSeq" id="WP_378225722.1">
    <property type="nucleotide sequence ID" value="NZ_JBHRTK010000035.1"/>
</dbReference>
<evidence type="ECO:0000313" key="8">
    <source>
        <dbReference type="Proteomes" id="UP001595583"/>
    </source>
</evidence>
<dbReference type="SUPFAM" id="SSF52540">
    <property type="entry name" value="P-loop containing nucleoside triphosphate hydrolases"/>
    <property type="match status" value="2"/>
</dbReference>
<evidence type="ECO:0000256" key="2">
    <source>
        <dbReference type="ARBA" id="ARBA00022737"/>
    </source>
</evidence>
<dbReference type="PANTHER" id="PTHR19211">
    <property type="entry name" value="ATP-BINDING TRANSPORT PROTEIN-RELATED"/>
    <property type="match status" value="1"/>
</dbReference>
<dbReference type="Proteomes" id="UP001595583">
    <property type="component" value="Unassembled WGS sequence"/>
</dbReference>
<protein>
    <submittedName>
        <fullName evidence="7">ABC-F family ATP-binding cassette domain-containing protein</fullName>
    </submittedName>
</protein>
<dbReference type="InterPro" id="IPR050611">
    <property type="entry name" value="ABCF"/>
</dbReference>
<evidence type="ECO:0000256" key="3">
    <source>
        <dbReference type="ARBA" id="ARBA00022741"/>
    </source>
</evidence>
<proteinExistence type="inferred from homology"/>
<evidence type="ECO:0000256" key="4">
    <source>
        <dbReference type="ARBA" id="ARBA00022840"/>
    </source>
</evidence>
<dbReference type="InterPro" id="IPR003593">
    <property type="entry name" value="AAA+_ATPase"/>
</dbReference>
<keyword evidence="8" id="KW-1185">Reference proteome</keyword>
<evidence type="ECO:0000313" key="7">
    <source>
        <dbReference type="EMBL" id="MFC3209393.1"/>
    </source>
</evidence>
<comment type="caution">
    <text evidence="7">The sequence shown here is derived from an EMBL/GenBank/DDBJ whole genome shotgun (WGS) entry which is preliminary data.</text>
</comment>